<keyword evidence="2" id="KW-1185">Reference proteome</keyword>
<dbReference type="Proteomes" id="UP001603857">
    <property type="component" value="Unassembled WGS sequence"/>
</dbReference>
<dbReference type="EMBL" id="JBGMDY010000002">
    <property type="protein sequence ID" value="KAL2342475.1"/>
    <property type="molecule type" value="Genomic_DNA"/>
</dbReference>
<proteinExistence type="predicted"/>
<reference evidence="1 2" key="1">
    <citation type="submission" date="2024-08" db="EMBL/GenBank/DDBJ databases">
        <title>Insights into the chromosomal genome structure of Flemingia macrophylla.</title>
        <authorList>
            <person name="Ding Y."/>
            <person name="Zhao Y."/>
            <person name="Bi W."/>
            <person name="Wu M."/>
            <person name="Zhao G."/>
            <person name="Gong Y."/>
            <person name="Li W."/>
            <person name="Zhang P."/>
        </authorList>
    </citation>
    <scope>NUCLEOTIDE SEQUENCE [LARGE SCALE GENOMIC DNA]</scope>
    <source>
        <strain evidence="1">DYQJB</strain>
        <tissue evidence="1">Leaf</tissue>
    </source>
</reference>
<evidence type="ECO:0000313" key="1">
    <source>
        <dbReference type="EMBL" id="KAL2342475.1"/>
    </source>
</evidence>
<comment type="caution">
    <text evidence="1">The sequence shown here is derived from an EMBL/GenBank/DDBJ whole genome shotgun (WGS) entry which is preliminary data.</text>
</comment>
<gene>
    <name evidence="1" type="ORF">Fmac_003760</name>
</gene>
<evidence type="ECO:0000313" key="2">
    <source>
        <dbReference type="Proteomes" id="UP001603857"/>
    </source>
</evidence>
<dbReference type="AlphaFoldDB" id="A0ABD1N317"/>
<name>A0ABD1N317_9FABA</name>
<accession>A0ABD1N317</accession>
<sequence length="50" mass="5752">MTYQGSVHTELLVDRHWGPEVDEICYPTEEYMGTIFSSLERSAMLKIPSC</sequence>
<organism evidence="1 2">
    <name type="scientific">Flemingia macrophylla</name>
    <dbReference type="NCBI Taxonomy" id="520843"/>
    <lineage>
        <taxon>Eukaryota</taxon>
        <taxon>Viridiplantae</taxon>
        <taxon>Streptophyta</taxon>
        <taxon>Embryophyta</taxon>
        <taxon>Tracheophyta</taxon>
        <taxon>Spermatophyta</taxon>
        <taxon>Magnoliopsida</taxon>
        <taxon>eudicotyledons</taxon>
        <taxon>Gunneridae</taxon>
        <taxon>Pentapetalae</taxon>
        <taxon>rosids</taxon>
        <taxon>fabids</taxon>
        <taxon>Fabales</taxon>
        <taxon>Fabaceae</taxon>
        <taxon>Papilionoideae</taxon>
        <taxon>50 kb inversion clade</taxon>
        <taxon>NPAAA clade</taxon>
        <taxon>indigoferoid/millettioid clade</taxon>
        <taxon>Phaseoleae</taxon>
        <taxon>Flemingia</taxon>
    </lineage>
</organism>
<protein>
    <submittedName>
        <fullName evidence="1">Uncharacterized protein</fullName>
    </submittedName>
</protein>